<dbReference type="GO" id="GO:0045046">
    <property type="term" value="P:protein import into peroxisome membrane"/>
    <property type="evidence" value="ECO:0007669"/>
    <property type="project" value="TreeGrafter"/>
</dbReference>
<proteinExistence type="inferred from homology"/>
<dbReference type="PANTHER" id="PTHR12774">
    <property type="entry name" value="PEROXISOMAL BIOGENESIS FACTOR 19"/>
    <property type="match status" value="1"/>
</dbReference>
<feature type="compositionally biased region" description="Basic and acidic residues" evidence="3">
    <location>
        <begin position="49"/>
        <end position="61"/>
    </location>
</feature>
<name>A0A6P3XXU1_DINQU</name>
<dbReference type="GO" id="GO:0033328">
    <property type="term" value="F:peroxisome membrane targeting sequence binding"/>
    <property type="evidence" value="ECO:0007669"/>
    <property type="project" value="TreeGrafter"/>
</dbReference>
<dbReference type="InterPro" id="IPR006708">
    <property type="entry name" value="Pex19"/>
</dbReference>
<dbReference type="CTD" id="5824"/>
<dbReference type="Pfam" id="PF04614">
    <property type="entry name" value="Pex19"/>
    <property type="match status" value="1"/>
</dbReference>
<accession>A0A6P3XXU1</accession>
<evidence type="ECO:0000256" key="1">
    <source>
        <dbReference type="ARBA" id="ARBA00006326"/>
    </source>
</evidence>
<dbReference type="OrthoDB" id="21292at2759"/>
<dbReference type="KEGG" id="dqu:106748671"/>
<gene>
    <name evidence="5" type="primary">LOC106748671</name>
</gene>
<dbReference type="InterPro" id="IPR038322">
    <property type="entry name" value="Pex19_C_sf"/>
</dbReference>
<evidence type="ECO:0000313" key="4">
    <source>
        <dbReference type="Proteomes" id="UP000515204"/>
    </source>
</evidence>
<dbReference type="Gene3D" id="1.20.120.900">
    <property type="entry name" value="Pex19, mPTS binding domain"/>
    <property type="match status" value="1"/>
</dbReference>
<evidence type="ECO:0000256" key="3">
    <source>
        <dbReference type="SAM" id="MobiDB-lite"/>
    </source>
</evidence>
<dbReference type="AlphaFoldDB" id="A0A6P3XXU1"/>
<keyword evidence="4" id="KW-1185">Reference proteome</keyword>
<feature type="region of interest" description="Disordered" evidence="3">
    <location>
        <begin position="28"/>
        <end position="61"/>
    </location>
</feature>
<sequence length="285" mass="31918">MSDNAKETKNEVESQELNDLLDSALADFDKLPVPNMEHDNAATTSDLQKQTDKCETSEKSDKDWTEDFFKQTIDQMDKNLQNFAETLKNGDDELNELKSVLQKLEQASVGNTTDGEDNISAEFESAISQVLKSLSVPSENLQGDADCLAAMLGQTSLDSEGGDVLSFVQGMMQQLLSKEILYPTLKEVLEKYPAWLQEHRATLSPSDLQNYTKQFELLQKVCSELEKEKEDDAKDVKQHRFETVMSLMQEMEKFGRLPPELASTVVPDSKGNFLDEISSVLCGNV</sequence>
<feature type="region of interest" description="Disordered" evidence="3">
    <location>
        <begin position="1"/>
        <end position="20"/>
    </location>
</feature>
<comment type="similarity">
    <text evidence="1">Belongs to the peroxin-19 family.</text>
</comment>
<dbReference type="PANTHER" id="PTHR12774:SF2">
    <property type="entry name" value="PEROXISOMAL BIOGENESIS FACTOR 19"/>
    <property type="match status" value="1"/>
</dbReference>
<dbReference type="GeneID" id="106748671"/>
<organism evidence="4 5">
    <name type="scientific">Dinoponera quadriceps</name>
    <name type="common">South American ant</name>
    <dbReference type="NCBI Taxonomy" id="609295"/>
    <lineage>
        <taxon>Eukaryota</taxon>
        <taxon>Metazoa</taxon>
        <taxon>Ecdysozoa</taxon>
        <taxon>Arthropoda</taxon>
        <taxon>Hexapoda</taxon>
        <taxon>Insecta</taxon>
        <taxon>Pterygota</taxon>
        <taxon>Neoptera</taxon>
        <taxon>Endopterygota</taxon>
        <taxon>Hymenoptera</taxon>
        <taxon>Apocrita</taxon>
        <taxon>Aculeata</taxon>
        <taxon>Formicoidea</taxon>
        <taxon>Formicidae</taxon>
        <taxon>Ponerinae</taxon>
        <taxon>Ponerini</taxon>
        <taxon>Dinoponera</taxon>
    </lineage>
</organism>
<dbReference type="Proteomes" id="UP000515204">
    <property type="component" value="Unplaced"/>
</dbReference>
<dbReference type="RefSeq" id="XP_014482912.1">
    <property type="nucleotide sequence ID" value="XM_014627426.1"/>
</dbReference>
<evidence type="ECO:0000313" key="5">
    <source>
        <dbReference type="RefSeq" id="XP_014482912.1"/>
    </source>
</evidence>
<protein>
    <recommendedName>
        <fullName evidence="2">Peroxin-19</fullName>
    </recommendedName>
</protein>
<evidence type="ECO:0000256" key="2">
    <source>
        <dbReference type="ARBA" id="ARBA00029688"/>
    </source>
</evidence>
<reference evidence="5" key="1">
    <citation type="submission" date="2025-08" db="UniProtKB">
        <authorList>
            <consortium name="RefSeq"/>
        </authorList>
    </citation>
    <scope>IDENTIFICATION</scope>
</reference>
<feature type="compositionally biased region" description="Basic and acidic residues" evidence="3">
    <location>
        <begin position="1"/>
        <end position="12"/>
    </location>
</feature>
<dbReference type="GO" id="GO:0005778">
    <property type="term" value="C:peroxisomal membrane"/>
    <property type="evidence" value="ECO:0007669"/>
    <property type="project" value="TreeGrafter"/>
</dbReference>